<organism evidence="4 5">
    <name type="scientific">Hanamia caeni</name>
    <dbReference type="NCBI Taxonomy" id="2294116"/>
    <lineage>
        <taxon>Bacteria</taxon>
        <taxon>Pseudomonadati</taxon>
        <taxon>Bacteroidota</taxon>
        <taxon>Chitinophagia</taxon>
        <taxon>Chitinophagales</taxon>
        <taxon>Chitinophagaceae</taxon>
        <taxon>Hanamia</taxon>
    </lineage>
</organism>
<dbReference type="InterPro" id="IPR013783">
    <property type="entry name" value="Ig-like_fold"/>
</dbReference>
<dbReference type="GO" id="GO:0008234">
    <property type="term" value="F:cysteine-type peptidase activity"/>
    <property type="evidence" value="ECO:0007669"/>
    <property type="project" value="InterPro"/>
</dbReference>
<evidence type="ECO:0000259" key="3">
    <source>
        <dbReference type="Pfam" id="PF01364"/>
    </source>
</evidence>
<dbReference type="Pfam" id="PF01364">
    <property type="entry name" value="Peptidase_C25"/>
    <property type="match status" value="1"/>
</dbReference>
<dbReference type="SUPFAM" id="SSF52129">
    <property type="entry name" value="Caspase-like"/>
    <property type="match status" value="1"/>
</dbReference>
<name>A0A3M9NLQ2_9BACT</name>
<accession>A0A3M9NLQ2</accession>
<keyword evidence="1 2" id="KW-0732">Signal</keyword>
<feature type="domain" description="Gingipain" evidence="3">
    <location>
        <begin position="401"/>
        <end position="774"/>
    </location>
</feature>
<feature type="chain" id="PRO_5018250908" description="Gingipain domain-containing protein" evidence="2">
    <location>
        <begin position="19"/>
        <end position="1688"/>
    </location>
</feature>
<evidence type="ECO:0000256" key="1">
    <source>
        <dbReference type="ARBA" id="ARBA00022729"/>
    </source>
</evidence>
<dbReference type="RefSeq" id="WP_123119907.1">
    <property type="nucleotide sequence ID" value="NZ_RJJR01000004.1"/>
</dbReference>
<dbReference type="Gene3D" id="2.60.40.10">
    <property type="entry name" value="Immunoglobulins"/>
    <property type="match status" value="1"/>
</dbReference>
<dbReference type="Proteomes" id="UP000267223">
    <property type="component" value="Unassembled WGS sequence"/>
</dbReference>
<dbReference type="EMBL" id="RJJR01000004">
    <property type="protein sequence ID" value="RNI37918.1"/>
    <property type="molecule type" value="Genomic_DNA"/>
</dbReference>
<evidence type="ECO:0000313" key="4">
    <source>
        <dbReference type="EMBL" id="RNI37918.1"/>
    </source>
</evidence>
<dbReference type="InterPro" id="IPR029031">
    <property type="entry name" value="Gingipain_N_sf"/>
</dbReference>
<dbReference type="Gene3D" id="2.60.40.4070">
    <property type="match status" value="1"/>
</dbReference>
<proteinExistence type="predicted"/>
<dbReference type="Gene3D" id="3.40.50.10390">
    <property type="entry name" value="Gingipain r, domain 1"/>
    <property type="match status" value="1"/>
</dbReference>
<gene>
    <name evidence="4" type="ORF">EFY79_06685</name>
</gene>
<evidence type="ECO:0000313" key="5">
    <source>
        <dbReference type="Proteomes" id="UP000267223"/>
    </source>
</evidence>
<sequence>MKKFLIIIFVSITGIANAQTFSNSWIDYSKTYYKFKVGANGLYHISQATLNSIGLGNTPAEQFQLWRNGKQVTIYTTSSNGPLAEGGYIEFWGVMNDGKPDTKLYRVADFQLCDQTSLQTDTASYFLTTSEQGNNARFSDVPNPVSSNTLAPEPYFMNKKANYFKSQLNPGYASVVGSYVYSSSYDIGEGWTSADIYPSRRLQASFNNNNIYTAGPGFSLKFAAVGSAVNDRNVRVKIFNTVVDEQHMPYFTYIKKELKNLPMSYLTDLNNIQVFFENTSTVTTDRMVVAFDEVTYPSKWIFNNQTNFYFELPATEKGNYLVIDQFKYGSAAPVLLDFTANKRYTGDITTPGKVKFALPPSADTVRKFVLVSEDPSAITNISKPEKREFVNYTASANQGDYLIITNPILFTSSSGSNYVDLYSQYRHSSQGGGYNTKIIDINQLEDQFGYGVKKHPSSIKDFIQYATNTFSIKPKYVFLIGKGIEYDQYTVKQSSQYADRLNLVPTFGAPASDVLLVSPYGSIVPSVGVGRLSAITGDEVANYLEKVKTYEQAYKSTNQSLADKLWMKKVINIVGGKDSSDNDLFGYYMNLYKDIIEDTLYGANVETFSKSSSAAVQLIASQRISDLFKSGISMVNYFGHSSSNILEFNLSDPSEYDNEGRYPFFFVSGCTAGNNYIYDSLRIINNSKSISENFVLSKQRGSIGFLASSHLGIPPYLNNYNIQMFHQLSGTNYGKPVGDDIRNTIEKLGGNNPSLDFFTRMHLEEMALHGDPSIIINPQPKPDYVVEDQNIILNPQFISVSESNFTLKARAFNIGRAIDDSIVFEVKRTYPNGNSESILKKKIKAIYYSDSIEITVPIISTRDKGLNKITVTIDATNKVDEMSETNNSVTKEFFIYEDEARPIFPADFGIVTNANQKLYASTSNAVATAKDYVMEIDTTLLFNSPFKISKTVNQPGGALEFDPGLSFNDNTVYYWRVAVKPASGVASDYRWNGASFIYLANSTGGANQSHYYQQLYSDTQHVHLDSSRLWHFGKVNNFLESRNGVFPTASSAGSDCIAGINGVTFSAGICPNGTNNVIIFNVVNNVTLKAWSNTLNLPGLSGSLSTCIPARQPNFAYDVSTSSGRVAAMRFMDSIPDNFFVFVRNITGPDSTADVFANKWQADTSFLGSGNSLYHKLKSQGFVLIDSFYRPRAFSFIYQKNNPEFGPGFAFTKGISDVLDFRRPFVTTDTLGFITSPKFGPAASWKEMHWRGKSLDNSQGDNPSVQIIGIDTLGNSTTLFNVNKAQQDVDISSVNASKYPYIQLKMRNADSLNFTPYQLSYWRLNYQAPPEGALAPQVYFKSKDTLEQGEILHFGIAFKNISLYSFDSIKVKLNIIDNNNVTHVLNVPTQKPLIAGDTIKLNYDIDTKNFRGLNTLFVNFNPDNDQPELNLFNNFLYQNFYVKYDNYNPTMDVTFDGVHILNKDIVSARPHIIIKLKDENKSLALNDTSLLKVQIQSPDGSIRAYRFDNNTMRFTPANLATGENTATIDLTPELSGEDAEYELIVSGKDVVGNEAGRIDYHIDFRVISKPMISNMMNYPNPFTTSTAFVFTITGAQVPQNIRIQILTITGKVIREITQNELGPLHIGRNITDFKWDGTDMYGQPVANGVYLYRVLTNLNGHSMDKFKDADDNTDKFFTKGYGKMYLMR</sequence>
<dbReference type="OrthoDB" id="9757650at2"/>
<dbReference type="Gene3D" id="3.40.50.1460">
    <property type="match status" value="1"/>
</dbReference>
<feature type="signal peptide" evidence="2">
    <location>
        <begin position="1"/>
        <end position="18"/>
    </location>
</feature>
<comment type="caution">
    <text evidence="4">The sequence shown here is derived from an EMBL/GenBank/DDBJ whole genome shotgun (WGS) entry which is preliminary data.</text>
</comment>
<dbReference type="InterPro" id="IPR001769">
    <property type="entry name" value="Gingipain"/>
</dbReference>
<evidence type="ECO:0000256" key="2">
    <source>
        <dbReference type="SAM" id="SignalP"/>
    </source>
</evidence>
<dbReference type="InterPro" id="IPR029030">
    <property type="entry name" value="Caspase-like_dom_sf"/>
</dbReference>
<dbReference type="GO" id="GO:0006508">
    <property type="term" value="P:proteolysis"/>
    <property type="evidence" value="ECO:0007669"/>
    <property type="project" value="InterPro"/>
</dbReference>
<protein>
    <recommendedName>
        <fullName evidence="3">Gingipain domain-containing protein</fullName>
    </recommendedName>
</protein>
<reference evidence="4 5" key="1">
    <citation type="submission" date="2018-11" db="EMBL/GenBank/DDBJ databases">
        <title>Draft genome sequence of Ferruginibacter sp. BO-59.</title>
        <authorList>
            <person name="Im W.T."/>
        </authorList>
    </citation>
    <scope>NUCLEOTIDE SEQUENCE [LARGE SCALE GENOMIC DNA]</scope>
    <source>
        <strain evidence="4 5">BO-59</strain>
    </source>
</reference>
<keyword evidence="5" id="KW-1185">Reference proteome</keyword>